<accession>H0E881</accession>
<evidence type="ECO:0000256" key="1">
    <source>
        <dbReference type="ARBA" id="ARBA00001445"/>
    </source>
</evidence>
<feature type="domain" description="Bacterial alpha-L-rhamnosidase N-terminal" evidence="6">
    <location>
        <begin position="165"/>
        <end position="334"/>
    </location>
</feature>
<feature type="domain" description="Alpha-L-rhamnosidase C-terminal" evidence="8">
    <location>
        <begin position="799"/>
        <end position="864"/>
    </location>
</feature>
<evidence type="ECO:0000313" key="10">
    <source>
        <dbReference type="Proteomes" id="UP000005143"/>
    </source>
</evidence>
<evidence type="ECO:0000259" key="7">
    <source>
        <dbReference type="Pfam" id="PF17389"/>
    </source>
</evidence>
<evidence type="ECO:0000256" key="3">
    <source>
        <dbReference type="ARBA" id="ARBA00022801"/>
    </source>
</evidence>
<evidence type="ECO:0000259" key="5">
    <source>
        <dbReference type="Pfam" id="PF05592"/>
    </source>
</evidence>
<dbReference type="Pfam" id="PF17389">
    <property type="entry name" value="Bac_rhamnosid6H"/>
    <property type="match status" value="1"/>
</dbReference>
<dbReference type="PATRIC" id="fig|1097667.3.peg.3013"/>
<dbReference type="InterPro" id="IPR035398">
    <property type="entry name" value="Bac_rhamnosid_C"/>
</dbReference>
<reference evidence="9 10" key="1">
    <citation type="journal article" date="2013" name="Biodegradation">
        <title>Quantitative proteomic analysis of ibuprofen-degrading Patulibacter sp. strain I11.</title>
        <authorList>
            <person name="Almeida B."/>
            <person name="Kjeldal H."/>
            <person name="Lolas I."/>
            <person name="Knudsen A.D."/>
            <person name="Carvalho G."/>
            <person name="Nielsen K.L."/>
            <person name="Barreto Crespo M.T."/>
            <person name="Stensballe A."/>
            <person name="Nielsen J.L."/>
        </authorList>
    </citation>
    <scope>NUCLEOTIDE SEQUENCE [LARGE SCALE GENOMIC DNA]</scope>
    <source>
        <strain evidence="9 10">I11</strain>
    </source>
</reference>
<evidence type="ECO:0000256" key="4">
    <source>
        <dbReference type="SAM" id="MobiDB-lite"/>
    </source>
</evidence>
<proteinExistence type="predicted"/>
<dbReference type="RefSeq" id="WP_007576697.1">
    <property type="nucleotide sequence ID" value="NZ_AGUD01000240.1"/>
</dbReference>
<keyword evidence="9" id="KW-0326">Glycosidase</keyword>
<feature type="region of interest" description="Disordered" evidence="4">
    <location>
        <begin position="905"/>
        <end position="932"/>
    </location>
</feature>
<comment type="catalytic activity">
    <reaction evidence="1">
        <text>Hydrolysis of terminal non-reducing alpha-L-rhamnose residues in alpha-L-rhamnosides.</text>
        <dbReference type="EC" id="3.2.1.40"/>
    </reaction>
</comment>
<dbReference type="GO" id="GO:0030596">
    <property type="term" value="F:alpha-L-rhamnosidase activity"/>
    <property type="evidence" value="ECO:0007669"/>
    <property type="project" value="UniProtKB-EC"/>
</dbReference>
<dbReference type="InterPro" id="IPR013783">
    <property type="entry name" value="Ig-like_fold"/>
</dbReference>
<sequence length="932" mass="101838">MTGALHAERLRCERLEDPLAVGARAPRLSWIVRGPGRDQYQTGYRITVAADPDDLLAERSLAWDSGLVAGDETLAVTYGGPAPAAGERLHWRVQLWDRDGRPGRPSAIGSWGAGLPARAWRASWIGHGHPWRATQPPSGDDLDLLTNAELTAALLRTTFRIDRPVVRATLYATARGLYRLQLNGERVGDEELAPGWTDYRRRIHYRAHDVTSLLRDGENALGVLLGEGWYAGFVGFSPKQRGAHYGNRPSALVHLRVEHLDGSRTTVSSDGSWRASDGPVVCSDLQLGERYDARREAPGWDRPGFDDRDWEPVVLHEPTDARLLPDPAEPIRRVADLTPVALDQPRPGEWVFDLGQNMVGRTRLRIPGPTAPGTVVQLRFAEARHPDGTLYTENLRGAQDCCDVVVPRGDGDTLFEPCFTTHGFRYVAVTGLPAPPALDDLTGVVLHSDVRRSASFACSHELLNRIDRNVEWSLRGNLVGLPTDCPQRDERLGWLADVQVIGDTACRGFDLSAFLPRWLTEVRDAQTADGIFPDVAPVPPRQASLSRGAPGWGDAGVLVPWTAWCAYGDRRLLEDSWESMERWMAHLERANPGRLRHAQRHNDYGDWLNVGADTPRELLATAYWALDARLMARIADLLGRPADGERYRRLHREIADAFVAAFVAADGTLHQPTQTGYLLALRAGVLPERLRAGAVAGLVADIAARGGRLSTGFLGSGLLCPVLSEHGHATLAYDLALSQEHPSWGASIRHGATTMWERWDGWTPEHGFQSPNMNSFNHYAFGAIGEWLHRHVAGLDADPDVPGEGQLLIRPQLDERLTWARASSDGVRGPARAGWARVGDRLTVTVEVPPNCRATVLIPGSDPAALREGDGPAADAEGVAVRGVDDDRIVVAIGSGSYAFTAPWPTAPPAVDARPTTGVAAPTTPEEHRGHD</sequence>
<dbReference type="InterPro" id="IPR008928">
    <property type="entry name" value="6-hairpin_glycosidase_sf"/>
</dbReference>
<name>H0E881_9ACTN</name>
<dbReference type="PANTHER" id="PTHR33307">
    <property type="entry name" value="ALPHA-RHAMNOSIDASE (EUROFUNG)"/>
    <property type="match status" value="1"/>
</dbReference>
<dbReference type="EC" id="3.2.1.40" evidence="2"/>
<dbReference type="OrthoDB" id="9761045at2"/>
<evidence type="ECO:0000259" key="6">
    <source>
        <dbReference type="Pfam" id="PF08531"/>
    </source>
</evidence>
<dbReference type="InterPro" id="IPR016007">
    <property type="entry name" value="Alpha_rhamnosid"/>
</dbReference>
<evidence type="ECO:0000313" key="9">
    <source>
        <dbReference type="EMBL" id="EHN10146.1"/>
    </source>
</evidence>
<protein>
    <recommendedName>
        <fullName evidence="2">alpha-L-rhamnosidase</fullName>
        <ecNumber evidence="2">3.2.1.40</ecNumber>
    </recommendedName>
</protein>
<dbReference type="PIRSF" id="PIRSF010631">
    <property type="entry name" value="A-rhamnsds"/>
    <property type="match status" value="1"/>
</dbReference>
<dbReference type="InterPro" id="IPR035396">
    <property type="entry name" value="Bac_rhamnosid6H"/>
</dbReference>
<dbReference type="Gene3D" id="1.50.10.10">
    <property type="match status" value="1"/>
</dbReference>
<feature type="domain" description="Alpha-L-rhamnosidase six-hairpin glycosidase" evidence="7">
    <location>
        <begin position="452"/>
        <end position="792"/>
    </location>
</feature>
<gene>
    <name evidence="9" type="ORF">PAI11_30390</name>
</gene>
<dbReference type="Pfam" id="PF17390">
    <property type="entry name" value="Bac_rhamnosid_C"/>
    <property type="match status" value="1"/>
</dbReference>
<evidence type="ECO:0000259" key="8">
    <source>
        <dbReference type="Pfam" id="PF17390"/>
    </source>
</evidence>
<dbReference type="Pfam" id="PF25788">
    <property type="entry name" value="Ig_Rha78A_N"/>
    <property type="match status" value="1"/>
</dbReference>
<keyword evidence="3 9" id="KW-0378">Hydrolase</keyword>
<dbReference type="SUPFAM" id="SSF48208">
    <property type="entry name" value="Six-hairpin glycosidases"/>
    <property type="match status" value="1"/>
</dbReference>
<comment type="caution">
    <text evidence="9">The sequence shown here is derived from an EMBL/GenBank/DDBJ whole genome shotgun (WGS) entry which is preliminary data.</text>
</comment>
<dbReference type="InterPro" id="IPR012341">
    <property type="entry name" value="6hp_glycosidase-like_sf"/>
</dbReference>
<dbReference type="InterPro" id="IPR008902">
    <property type="entry name" value="Rhamnosid_concanavalin"/>
</dbReference>
<evidence type="ECO:0000256" key="2">
    <source>
        <dbReference type="ARBA" id="ARBA00012652"/>
    </source>
</evidence>
<dbReference type="Gene3D" id="2.60.420.10">
    <property type="entry name" value="Maltose phosphorylase, domain 3"/>
    <property type="match status" value="1"/>
</dbReference>
<dbReference type="AlphaFoldDB" id="H0E881"/>
<dbReference type="Proteomes" id="UP000005143">
    <property type="component" value="Unassembled WGS sequence"/>
</dbReference>
<dbReference type="Gene3D" id="2.60.120.260">
    <property type="entry name" value="Galactose-binding domain-like"/>
    <property type="match status" value="2"/>
</dbReference>
<organism evidence="9 10">
    <name type="scientific">Patulibacter medicamentivorans</name>
    <dbReference type="NCBI Taxonomy" id="1097667"/>
    <lineage>
        <taxon>Bacteria</taxon>
        <taxon>Bacillati</taxon>
        <taxon>Actinomycetota</taxon>
        <taxon>Thermoleophilia</taxon>
        <taxon>Solirubrobacterales</taxon>
        <taxon>Patulibacteraceae</taxon>
        <taxon>Patulibacter</taxon>
    </lineage>
</organism>
<dbReference type="Pfam" id="PF08531">
    <property type="entry name" value="Bac_rhamnosid_N"/>
    <property type="match status" value="1"/>
</dbReference>
<dbReference type="GO" id="GO:0005975">
    <property type="term" value="P:carbohydrate metabolic process"/>
    <property type="evidence" value="ECO:0007669"/>
    <property type="project" value="InterPro"/>
</dbReference>
<dbReference type="InterPro" id="IPR013737">
    <property type="entry name" value="Bac_rhamnosid_N"/>
</dbReference>
<dbReference type="Gene3D" id="2.60.40.10">
    <property type="entry name" value="Immunoglobulins"/>
    <property type="match status" value="1"/>
</dbReference>
<dbReference type="Pfam" id="PF05592">
    <property type="entry name" value="Bac_rhamnosid"/>
    <property type="match status" value="1"/>
</dbReference>
<keyword evidence="10" id="KW-1185">Reference proteome</keyword>
<dbReference type="EMBL" id="AGUD01000240">
    <property type="protein sequence ID" value="EHN10146.1"/>
    <property type="molecule type" value="Genomic_DNA"/>
</dbReference>
<dbReference type="PANTHER" id="PTHR33307:SF6">
    <property type="entry name" value="ALPHA-RHAMNOSIDASE (EUROFUNG)-RELATED"/>
    <property type="match status" value="1"/>
</dbReference>
<feature type="domain" description="Alpha-L-rhamnosidase concanavalin-like" evidence="5">
    <location>
        <begin position="346"/>
        <end position="447"/>
    </location>
</feature>